<dbReference type="EMBL" id="JAGKQM010000001">
    <property type="protein sequence ID" value="KAH0943986.1"/>
    <property type="molecule type" value="Genomic_DNA"/>
</dbReference>
<feature type="non-terminal residue" evidence="7">
    <location>
        <position position="569"/>
    </location>
</feature>
<keyword evidence="4" id="KW-0687">Ribonucleoprotein</keyword>
<dbReference type="Pfam" id="PF00466">
    <property type="entry name" value="Ribosomal_L10"/>
    <property type="match status" value="1"/>
</dbReference>
<dbReference type="SUPFAM" id="SSF82679">
    <property type="entry name" value="N-utilization substance G protein NusG, N-terminal domain"/>
    <property type="match status" value="1"/>
</dbReference>
<evidence type="ECO:0000313" key="8">
    <source>
        <dbReference type="Proteomes" id="UP000824890"/>
    </source>
</evidence>
<feature type="domain" description="NusG-like N-terminal" evidence="6">
    <location>
        <begin position="92"/>
        <end position="208"/>
    </location>
</feature>
<evidence type="ECO:0000256" key="1">
    <source>
        <dbReference type="ARBA" id="ARBA00008889"/>
    </source>
</evidence>
<dbReference type="InterPro" id="IPR006645">
    <property type="entry name" value="NGN-like_dom"/>
</dbReference>
<evidence type="ECO:0000256" key="4">
    <source>
        <dbReference type="ARBA" id="ARBA00023274"/>
    </source>
</evidence>
<comment type="similarity">
    <text evidence="1">Belongs to the universal ribosomal protein uL10 family.</text>
</comment>
<evidence type="ECO:0000313" key="7">
    <source>
        <dbReference type="EMBL" id="KAH0943986.1"/>
    </source>
</evidence>
<dbReference type="InterPro" id="IPR036735">
    <property type="entry name" value="NGN_dom_sf"/>
</dbReference>
<dbReference type="Gene3D" id="3.30.70.1730">
    <property type="match status" value="1"/>
</dbReference>
<dbReference type="InterPro" id="IPR050323">
    <property type="entry name" value="Ribosomal_protein_uL10"/>
</dbReference>
<dbReference type="SUPFAM" id="SSF160369">
    <property type="entry name" value="Ribosomal protein L10-like"/>
    <property type="match status" value="1"/>
</dbReference>
<organism evidence="7 8">
    <name type="scientific">Brassica napus</name>
    <name type="common">Rape</name>
    <dbReference type="NCBI Taxonomy" id="3708"/>
    <lineage>
        <taxon>Eukaryota</taxon>
        <taxon>Viridiplantae</taxon>
        <taxon>Streptophyta</taxon>
        <taxon>Embryophyta</taxon>
        <taxon>Tracheophyta</taxon>
        <taxon>Spermatophyta</taxon>
        <taxon>Magnoliopsida</taxon>
        <taxon>eudicotyledons</taxon>
        <taxon>Gunneridae</taxon>
        <taxon>Pentapetalae</taxon>
        <taxon>rosids</taxon>
        <taxon>malvids</taxon>
        <taxon>Brassicales</taxon>
        <taxon>Brassicaceae</taxon>
        <taxon>Brassiceae</taxon>
        <taxon>Brassica</taxon>
    </lineage>
</organism>
<evidence type="ECO:0000256" key="3">
    <source>
        <dbReference type="ARBA" id="ARBA00023163"/>
    </source>
</evidence>
<dbReference type="SMART" id="SM00738">
    <property type="entry name" value="NGN"/>
    <property type="match status" value="1"/>
</dbReference>
<dbReference type="Proteomes" id="UP000824890">
    <property type="component" value="Unassembled WGS sequence"/>
</dbReference>
<dbReference type="Gene3D" id="2.30.30.30">
    <property type="match status" value="1"/>
</dbReference>
<evidence type="ECO:0000256" key="2">
    <source>
        <dbReference type="ARBA" id="ARBA00022980"/>
    </source>
</evidence>
<dbReference type="InterPro" id="IPR014722">
    <property type="entry name" value="Rib_uL2_dom2"/>
</dbReference>
<dbReference type="Pfam" id="PF02357">
    <property type="entry name" value="NusG"/>
    <property type="match status" value="1"/>
</dbReference>
<dbReference type="CDD" id="cd06091">
    <property type="entry name" value="KOW_NusG"/>
    <property type="match status" value="1"/>
</dbReference>
<dbReference type="InterPro" id="IPR008991">
    <property type="entry name" value="Translation_prot_SH3-like_sf"/>
</dbReference>
<proteinExistence type="inferred from homology"/>
<name>A0ABQ8ETQ8_BRANA</name>
<dbReference type="InterPro" id="IPR040637">
    <property type="entry name" value="Ribosomal_uL10-like_insert"/>
</dbReference>
<dbReference type="CDD" id="cd09890">
    <property type="entry name" value="NGN_plant"/>
    <property type="match status" value="1"/>
</dbReference>
<gene>
    <name evidence="7" type="ORF">HID58_003623</name>
</gene>
<dbReference type="Gene3D" id="3.30.70.940">
    <property type="entry name" value="NusG, N-terminal domain"/>
    <property type="match status" value="1"/>
</dbReference>
<dbReference type="InterPro" id="IPR001790">
    <property type="entry name" value="Ribosomal_uL10"/>
</dbReference>
<accession>A0ABQ8ETQ8</accession>
<evidence type="ECO:0000259" key="6">
    <source>
        <dbReference type="SMART" id="SM00738"/>
    </source>
</evidence>
<keyword evidence="8" id="KW-1185">Reference proteome</keyword>
<dbReference type="SUPFAM" id="SSF50104">
    <property type="entry name" value="Translation proteins SH3-like domain"/>
    <property type="match status" value="1"/>
</dbReference>
<reference evidence="7 8" key="1">
    <citation type="submission" date="2021-05" db="EMBL/GenBank/DDBJ databases">
        <title>Genome Assembly of Synthetic Allotetraploid Brassica napus Reveals Homoeologous Exchanges between Subgenomes.</title>
        <authorList>
            <person name="Davis J.T."/>
        </authorList>
    </citation>
    <scope>NUCLEOTIDE SEQUENCE [LARGE SCALE GENOMIC DNA]</scope>
    <source>
        <strain evidence="8">cv. Da-Ae</strain>
        <tissue evidence="7">Seedling</tissue>
    </source>
</reference>
<dbReference type="InterPro" id="IPR043141">
    <property type="entry name" value="Ribosomal_uL10-like_sf"/>
</dbReference>
<dbReference type="CDD" id="cd05795">
    <property type="entry name" value="Ribosomal_P0_L10e"/>
    <property type="match status" value="1"/>
</dbReference>
<comment type="caution">
    <text evidence="7">The sequence shown here is derived from an EMBL/GenBank/DDBJ whole genome shotgun (WGS) entry which is preliminary data.</text>
</comment>
<feature type="region of interest" description="Disordered" evidence="5">
    <location>
        <begin position="230"/>
        <end position="270"/>
    </location>
</feature>
<keyword evidence="3" id="KW-0804">Transcription</keyword>
<feature type="compositionally biased region" description="Polar residues" evidence="5">
    <location>
        <begin position="237"/>
        <end position="247"/>
    </location>
</feature>
<dbReference type="PANTHER" id="PTHR45699:SF25">
    <property type="entry name" value="LARGE RIBOSOMAL SUBUNIT PROTEIN UL10X-RELATED"/>
    <property type="match status" value="1"/>
</dbReference>
<dbReference type="Pfam" id="PF17777">
    <property type="entry name" value="RL10P_insert"/>
    <property type="match status" value="1"/>
</dbReference>
<keyword evidence="2" id="KW-0689">Ribosomal protein</keyword>
<sequence>MMKLQGGLLQWSPSSLIPSAIRTTRLSISACVVERKHELTARERRQLRNERRESKSGYSWREEVEERLIKKPKKRYASWTEELNLDTLADAGQQWWVVRVSRVRGHETAQVLARALARQFPEMEFTVYAPAVQVKRKLKNGSISVKPRPVFPGCIFIRCVLNKEIHDAIREVEGVGGFIGSKVGNTKRQINKPRPVDDSDLEAIFKQAKEEQEKADSEFDEGERAEEEASLALQKALASNSDGTETVESLAETKPKRAPRKAALATETKGKKKKLAAGSTVRVLSGTFAEFVGNLKKLNRKTAKATVGFTLFGKETLVEIDINELFAKKMHYPPDALGNDFNAWCCFLVGIDSYRKEEALDSFYKNENPSCFRHSLNRRRRTRVLATMVKATKAEKKIAYDAKLCQLIDEFTQILVVAADNVGSTQLQNIRKGLRGDSVVLMGKNTMMKRSVKIHAENTGNTGILNLMPLLQGNVGLIFTKGDLKEVSEEVAKYKVGAPARVGLVAPIDVVVQPGNTGLDPSQTSFFQVLNIPTKINKGTVEIITPNALAISVATEYTFPQAEKVKEFL</sequence>
<protein>
    <recommendedName>
        <fullName evidence="6">NusG-like N-terminal domain-containing protein</fullName>
    </recommendedName>
</protein>
<dbReference type="PANTHER" id="PTHR45699">
    <property type="entry name" value="60S ACIDIC RIBOSOMAL PROTEIN P0"/>
    <property type="match status" value="1"/>
</dbReference>
<evidence type="ECO:0000256" key="5">
    <source>
        <dbReference type="SAM" id="MobiDB-lite"/>
    </source>
</evidence>